<feature type="domain" description="Flagellar basal-body/hook protein C-terminal" evidence="7">
    <location>
        <begin position="389"/>
        <end position="432"/>
    </location>
</feature>
<evidence type="ECO:0000259" key="6">
    <source>
        <dbReference type="Pfam" id="PF00460"/>
    </source>
</evidence>
<organism evidence="10 11">
    <name type="scientific">Candidatus Dechloromonas phosphorivorans</name>
    <dbReference type="NCBI Taxonomy" id="2899244"/>
    <lineage>
        <taxon>Bacteria</taxon>
        <taxon>Pseudomonadati</taxon>
        <taxon>Pseudomonadota</taxon>
        <taxon>Betaproteobacteria</taxon>
        <taxon>Rhodocyclales</taxon>
        <taxon>Azonexaceae</taxon>
        <taxon>Dechloromonas</taxon>
    </lineage>
</organism>
<gene>
    <name evidence="10" type="primary">flgE</name>
    <name evidence="10" type="ORF">IPJ38_01410</name>
</gene>
<evidence type="ECO:0000259" key="8">
    <source>
        <dbReference type="Pfam" id="PF07559"/>
    </source>
</evidence>
<dbReference type="Pfam" id="PF00460">
    <property type="entry name" value="Flg_bb_rod"/>
    <property type="match status" value="1"/>
</dbReference>
<reference evidence="10 11" key="1">
    <citation type="submission" date="2020-10" db="EMBL/GenBank/DDBJ databases">
        <title>Connecting structure to function with the recovery of over 1000 high-quality activated sludge metagenome-assembled genomes encoding full-length rRNA genes using long-read sequencing.</title>
        <authorList>
            <person name="Singleton C.M."/>
            <person name="Petriglieri F."/>
            <person name="Kristensen J.M."/>
            <person name="Kirkegaard R.H."/>
            <person name="Michaelsen T.Y."/>
            <person name="Andersen M.H."/>
            <person name="Karst S.M."/>
            <person name="Dueholm M.S."/>
            <person name="Nielsen P.H."/>
            <person name="Albertsen M."/>
        </authorList>
    </citation>
    <scope>NUCLEOTIDE SEQUENCE [LARGE SCALE GENOMIC DNA]</scope>
    <source>
        <strain evidence="10">EsbW_18-Q3-R4-48_BATAC.463</strain>
    </source>
</reference>
<dbReference type="AlphaFoldDB" id="A0A935MPQ9"/>
<dbReference type="GO" id="GO:0009425">
    <property type="term" value="C:bacterial-type flagellum basal body"/>
    <property type="evidence" value="ECO:0007669"/>
    <property type="project" value="UniProtKB-SubCell"/>
</dbReference>
<evidence type="ECO:0000256" key="2">
    <source>
        <dbReference type="ARBA" id="ARBA00009677"/>
    </source>
</evidence>
<keyword evidence="10" id="KW-0966">Cell projection</keyword>
<dbReference type="InterPro" id="IPR019776">
    <property type="entry name" value="Flagellar_basal_body_rod_CS"/>
</dbReference>
<dbReference type="PANTHER" id="PTHR30435:SF1">
    <property type="entry name" value="FLAGELLAR HOOK PROTEIN FLGE"/>
    <property type="match status" value="1"/>
</dbReference>
<sequence>MAFQQGLSGLNTASKALDATSNNIANASTVGFKSSTTHFGDVYAASLAGAGASQVGIGGNVSAIQQQFTQGNLTSTNNPLDISINGAGFFKMDNNGATSYTRNGQFHLDKNGYIVNDQALKLTGYAAQSGIVVPSTPAPIQISASDLPPIETGTSTSAGFTGVKANLQLDSRKTVPALPWVAATAPLYTPDPQSYNYSTALSVYDSLGNPHALTMYFEKTATSGEWQTHFNVDGTNDTYVTVNSGNPLLFGTNGALDATTPGSPMNITIDLDAVSTALGTTNNANPTMTFDVNFTGTTQFGSAFGTNRLEQDGYAAGHLVGLSVGSDGVIQGRYSNGQNFAQGQIVMANFTNPNGLQSLGSNQWIETSVSGPALVGAPNTSNLGVLSSSTVEESNVDLTAELVNLITQQRNYQANAQSIKTQDQVLQTLVNLR</sequence>
<comment type="similarity">
    <text evidence="2 5">Belongs to the flagella basal body rod proteins family.</text>
</comment>
<protein>
    <recommendedName>
        <fullName evidence="3 5">Flagellar hook protein FlgE</fullName>
    </recommendedName>
</protein>
<dbReference type="GO" id="GO:0005829">
    <property type="term" value="C:cytosol"/>
    <property type="evidence" value="ECO:0007669"/>
    <property type="project" value="TreeGrafter"/>
</dbReference>
<dbReference type="PROSITE" id="PS00588">
    <property type="entry name" value="FLAGELLA_BB_ROD"/>
    <property type="match status" value="1"/>
</dbReference>
<dbReference type="NCBIfam" id="NF004238">
    <property type="entry name" value="PRK05682.1-1"/>
    <property type="match status" value="1"/>
</dbReference>
<dbReference type="SUPFAM" id="SSF117143">
    <property type="entry name" value="Flagellar hook protein flgE"/>
    <property type="match status" value="1"/>
</dbReference>
<dbReference type="Pfam" id="PF06429">
    <property type="entry name" value="Flg_bbr_C"/>
    <property type="match status" value="1"/>
</dbReference>
<evidence type="ECO:0000259" key="7">
    <source>
        <dbReference type="Pfam" id="PF06429"/>
    </source>
</evidence>
<dbReference type="InterPro" id="IPR053967">
    <property type="entry name" value="LlgE_F_G-like_D1"/>
</dbReference>
<dbReference type="InterPro" id="IPR011491">
    <property type="entry name" value="FlgE_D2"/>
</dbReference>
<evidence type="ECO:0000256" key="1">
    <source>
        <dbReference type="ARBA" id="ARBA00004117"/>
    </source>
</evidence>
<dbReference type="EMBL" id="JADJMS010000005">
    <property type="protein sequence ID" value="MBK7413958.1"/>
    <property type="molecule type" value="Genomic_DNA"/>
</dbReference>
<keyword evidence="10" id="KW-0282">Flagellum</keyword>
<dbReference type="InterPro" id="IPR037058">
    <property type="entry name" value="Falgellar_hook_FlgE_sf"/>
</dbReference>
<feature type="domain" description="Flagellar hook protein FlgE D2" evidence="8">
    <location>
        <begin position="169"/>
        <end position="314"/>
    </location>
</feature>
<dbReference type="Gene3D" id="2.60.98.20">
    <property type="entry name" value="Flagellar hook protein FlgE"/>
    <property type="match status" value="1"/>
</dbReference>
<name>A0A935MPQ9_9RHOO</name>
<dbReference type="PANTHER" id="PTHR30435">
    <property type="entry name" value="FLAGELLAR PROTEIN"/>
    <property type="match status" value="1"/>
</dbReference>
<comment type="function">
    <text evidence="5">A flexible structure which links the flagellar filament to the drive apparatus in the basal body.</text>
</comment>
<evidence type="ECO:0000256" key="3">
    <source>
        <dbReference type="ARBA" id="ARBA00019015"/>
    </source>
</evidence>
<evidence type="ECO:0000313" key="11">
    <source>
        <dbReference type="Proteomes" id="UP000739411"/>
    </source>
</evidence>
<evidence type="ECO:0000313" key="10">
    <source>
        <dbReference type="EMBL" id="MBK7413958.1"/>
    </source>
</evidence>
<proteinExistence type="inferred from homology"/>
<evidence type="ECO:0000256" key="5">
    <source>
        <dbReference type="RuleBase" id="RU362116"/>
    </source>
</evidence>
<dbReference type="InterPro" id="IPR001444">
    <property type="entry name" value="Flag_bb_rod_N"/>
</dbReference>
<keyword evidence="4 5" id="KW-0975">Bacterial flagellum</keyword>
<evidence type="ECO:0000259" key="9">
    <source>
        <dbReference type="Pfam" id="PF22692"/>
    </source>
</evidence>
<dbReference type="Pfam" id="PF22692">
    <property type="entry name" value="LlgE_F_G_D1"/>
    <property type="match status" value="1"/>
</dbReference>
<dbReference type="Proteomes" id="UP000739411">
    <property type="component" value="Unassembled WGS sequence"/>
</dbReference>
<dbReference type="NCBIfam" id="TIGR03506">
    <property type="entry name" value="FlgEFG_subfam"/>
    <property type="match status" value="1"/>
</dbReference>
<feature type="domain" description="Flagellar basal body rod protein N-terminal" evidence="6">
    <location>
        <begin position="6"/>
        <end position="33"/>
    </location>
</feature>
<comment type="caution">
    <text evidence="10">The sequence shown here is derived from an EMBL/GenBank/DDBJ whole genome shotgun (WGS) entry which is preliminary data.</text>
</comment>
<comment type="subcellular location">
    <subcellularLocation>
        <location evidence="1 5">Bacterial flagellum basal body</location>
    </subcellularLocation>
</comment>
<dbReference type="GO" id="GO:0071978">
    <property type="term" value="P:bacterial-type flagellum-dependent swarming motility"/>
    <property type="evidence" value="ECO:0007669"/>
    <property type="project" value="TreeGrafter"/>
</dbReference>
<accession>A0A935MPQ9</accession>
<dbReference type="InterPro" id="IPR010930">
    <property type="entry name" value="Flg_bb/hook_C_dom"/>
</dbReference>
<dbReference type="GO" id="GO:0009424">
    <property type="term" value="C:bacterial-type flagellum hook"/>
    <property type="evidence" value="ECO:0007669"/>
    <property type="project" value="TreeGrafter"/>
</dbReference>
<dbReference type="InterPro" id="IPR037925">
    <property type="entry name" value="FlgE/F/G-like"/>
</dbReference>
<dbReference type="InterPro" id="IPR020013">
    <property type="entry name" value="Flagellar_FlgE/F/G"/>
</dbReference>
<dbReference type="Pfam" id="PF07559">
    <property type="entry name" value="FlgE_D2"/>
    <property type="match status" value="1"/>
</dbReference>
<keyword evidence="10" id="KW-0969">Cilium</keyword>
<feature type="domain" description="Flagellar hook protein FlgE/F/G-like D1" evidence="9">
    <location>
        <begin position="84"/>
        <end position="144"/>
    </location>
</feature>
<evidence type="ECO:0000256" key="4">
    <source>
        <dbReference type="ARBA" id="ARBA00023143"/>
    </source>
</evidence>